<accession>A0A2P8I4F8</accession>
<comment type="subunit">
    <text evidence="9">Homodimer. Forms both dimers and octamers; a tightly-associated dimer and a ring-like octamer.</text>
</comment>
<evidence type="ECO:0000256" key="13">
    <source>
        <dbReference type="ARBA" id="ARBA00083736"/>
    </source>
</evidence>
<dbReference type="InterPro" id="IPR013766">
    <property type="entry name" value="Thioredoxin_domain"/>
</dbReference>
<keyword evidence="16" id="KW-1185">Reference proteome</keyword>
<dbReference type="GO" id="GO:0004601">
    <property type="term" value="F:peroxidase activity"/>
    <property type="evidence" value="ECO:0007669"/>
    <property type="project" value="UniProtKB-KW"/>
</dbReference>
<dbReference type="FunFam" id="3.40.30.10:FF:000118">
    <property type="entry name" value="Peroxiredoxin AhpE"/>
    <property type="match status" value="1"/>
</dbReference>
<evidence type="ECO:0000256" key="10">
    <source>
        <dbReference type="ARBA" id="ARBA00067009"/>
    </source>
</evidence>
<evidence type="ECO:0000259" key="14">
    <source>
        <dbReference type="PROSITE" id="PS51352"/>
    </source>
</evidence>
<dbReference type="Gene3D" id="3.40.30.10">
    <property type="entry name" value="Glutaredoxin"/>
    <property type="match status" value="1"/>
</dbReference>
<dbReference type="AlphaFoldDB" id="A0A2P8I4F8"/>
<comment type="catalytic activity">
    <reaction evidence="6">
        <text>[mycoredoxin]-L-dithiol + a hydroperoxide = [mycoredoxin]-L-disulfide + an alcohol + H2O</text>
        <dbReference type="Rhea" id="RHEA:62640"/>
        <dbReference type="Rhea" id="RHEA-COMP:16137"/>
        <dbReference type="Rhea" id="RHEA-COMP:16138"/>
        <dbReference type="ChEBI" id="CHEBI:15377"/>
        <dbReference type="ChEBI" id="CHEBI:29950"/>
        <dbReference type="ChEBI" id="CHEBI:30879"/>
        <dbReference type="ChEBI" id="CHEBI:35924"/>
        <dbReference type="ChEBI" id="CHEBI:50058"/>
        <dbReference type="EC" id="1.11.1.29"/>
    </reaction>
</comment>
<gene>
    <name evidence="15" type="ORF">B0I31_109149</name>
</gene>
<dbReference type="Proteomes" id="UP000241118">
    <property type="component" value="Unassembled WGS sequence"/>
</dbReference>
<sequence>MLEIGAQAPDFTLEDNNRRPVTLSSYAGDKSVLLVYYPRAFTPICRGELCQIRDEIEVYRSYNVQVLGVSVDSPFSLKEWAERQKYPFPLLSDFWPHGEVATTYGTFNDAEGIARRGTFLIDTEGIIRFAEVREGDEPRDQNAWKEAVATALGPPKAPSISVPTAVGSWIDLPAESEDGTG</sequence>
<dbReference type="PANTHER" id="PTHR43110:SF1">
    <property type="entry name" value="THIOL PEROXIDASE"/>
    <property type="match status" value="1"/>
</dbReference>
<dbReference type="SUPFAM" id="SSF52833">
    <property type="entry name" value="Thioredoxin-like"/>
    <property type="match status" value="1"/>
</dbReference>
<organism evidence="15 16">
    <name type="scientific">Saccharothrix carnea</name>
    <dbReference type="NCBI Taxonomy" id="1280637"/>
    <lineage>
        <taxon>Bacteria</taxon>
        <taxon>Bacillati</taxon>
        <taxon>Actinomycetota</taxon>
        <taxon>Actinomycetes</taxon>
        <taxon>Pseudonocardiales</taxon>
        <taxon>Pseudonocardiaceae</taxon>
        <taxon>Saccharothrix</taxon>
    </lineage>
</organism>
<evidence type="ECO:0000256" key="3">
    <source>
        <dbReference type="ARBA" id="ARBA00023002"/>
    </source>
</evidence>
<keyword evidence="2" id="KW-0049">Antioxidant</keyword>
<evidence type="ECO:0000256" key="4">
    <source>
        <dbReference type="ARBA" id="ARBA00023284"/>
    </source>
</evidence>
<comment type="similarity">
    <text evidence="8">Belongs to the peroxiredoxin family. AhpE subfamily.</text>
</comment>
<dbReference type="PROSITE" id="PS51352">
    <property type="entry name" value="THIOREDOXIN_2"/>
    <property type="match status" value="1"/>
</dbReference>
<evidence type="ECO:0000256" key="7">
    <source>
        <dbReference type="ARBA" id="ARBA00056930"/>
    </source>
</evidence>
<comment type="caution">
    <text evidence="15">The sequence shown here is derived from an EMBL/GenBank/DDBJ whole genome shotgun (WGS) entry which is preliminary data.</text>
</comment>
<evidence type="ECO:0000313" key="16">
    <source>
        <dbReference type="Proteomes" id="UP000241118"/>
    </source>
</evidence>
<dbReference type="CDD" id="cd03018">
    <property type="entry name" value="PRX_AhpE_like"/>
    <property type="match status" value="1"/>
</dbReference>
<dbReference type="Pfam" id="PF00578">
    <property type="entry name" value="AhpC-TSA"/>
    <property type="match status" value="1"/>
</dbReference>
<evidence type="ECO:0000313" key="15">
    <source>
        <dbReference type="EMBL" id="PSL53359.1"/>
    </source>
</evidence>
<keyword evidence="1" id="KW-0575">Peroxidase</keyword>
<evidence type="ECO:0000256" key="11">
    <source>
        <dbReference type="ARBA" id="ARBA00068979"/>
    </source>
</evidence>
<dbReference type="InterPro" id="IPR050455">
    <property type="entry name" value="Tpx_Peroxidase_subfamily"/>
</dbReference>
<proteinExistence type="inferred from homology"/>
<protein>
    <recommendedName>
        <fullName evidence="11">Alkyl hydroperoxide reductase E</fullName>
        <ecNumber evidence="10">1.11.1.29</ecNumber>
    </recommendedName>
    <alternativeName>
        <fullName evidence="12">Mycoredoxin-dependent peroxiredoxin</fullName>
    </alternativeName>
    <alternativeName>
        <fullName evidence="13">Peroxiredoxin AhpE</fullName>
    </alternativeName>
    <alternativeName>
        <fullName evidence="5">Thioredoxin peroxidase</fullName>
    </alternativeName>
</protein>
<feature type="domain" description="Thioredoxin" evidence="14">
    <location>
        <begin position="2"/>
        <end position="153"/>
    </location>
</feature>
<dbReference type="InterPro" id="IPR036249">
    <property type="entry name" value="Thioredoxin-like_sf"/>
</dbReference>
<evidence type="ECO:0000256" key="5">
    <source>
        <dbReference type="ARBA" id="ARBA00032824"/>
    </source>
</evidence>
<name>A0A2P8I4F8_SACCR</name>
<evidence type="ECO:0000256" key="1">
    <source>
        <dbReference type="ARBA" id="ARBA00022559"/>
    </source>
</evidence>
<evidence type="ECO:0000256" key="6">
    <source>
        <dbReference type="ARBA" id="ARBA00052774"/>
    </source>
</evidence>
<dbReference type="EC" id="1.11.1.29" evidence="10"/>
<keyword evidence="3" id="KW-0560">Oxidoreductase</keyword>
<evidence type="ECO:0000256" key="12">
    <source>
        <dbReference type="ARBA" id="ARBA00082991"/>
    </source>
</evidence>
<comment type="function">
    <text evidence="7">Thiol-specific peroxidase that catalyzes the reduction of hydrogen peroxide and organic hydroperoxides to water and alcohols, respectively. Plays a role in cell protection against oxidative stress by detoxifying peroxides. May represent an important antioxidant defense against cytotoxic peroxides, especially peroxynitrite, which can be formed by activated macrophages during infection.</text>
</comment>
<keyword evidence="4" id="KW-0676">Redox-active center</keyword>
<evidence type="ECO:0000256" key="9">
    <source>
        <dbReference type="ARBA" id="ARBA00065226"/>
    </source>
</evidence>
<reference evidence="15 16" key="1">
    <citation type="submission" date="2018-03" db="EMBL/GenBank/DDBJ databases">
        <title>Genomic Encyclopedia of Type Strains, Phase III (KMG-III): the genomes of soil and plant-associated and newly described type strains.</title>
        <authorList>
            <person name="Whitman W."/>
        </authorList>
    </citation>
    <scope>NUCLEOTIDE SEQUENCE [LARGE SCALE GENOMIC DNA]</scope>
    <source>
        <strain evidence="15 16">CGMCC 4.7097</strain>
    </source>
</reference>
<evidence type="ECO:0000256" key="8">
    <source>
        <dbReference type="ARBA" id="ARBA00060973"/>
    </source>
</evidence>
<evidence type="ECO:0000256" key="2">
    <source>
        <dbReference type="ARBA" id="ARBA00022862"/>
    </source>
</evidence>
<dbReference type="PANTHER" id="PTHR43110">
    <property type="entry name" value="THIOL PEROXIDASE"/>
    <property type="match status" value="1"/>
</dbReference>
<dbReference type="OrthoDB" id="9812811at2"/>
<dbReference type="EMBL" id="PYAX01000009">
    <property type="protein sequence ID" value="PSL53359.1"/>
    <property type="molecule type" value="Genomic_DNA"/>
</dbReference>
<dbReference type="InterPro" id="IPR000866">
    <property type="entry name" value="AhpC/TSA"/>
</dbReference>